<keyword evidence="3" id="KW-0732">Signal</keyword>
<gene>
    <name evidence="5" type="ORF">BDQ12DRAFT_700045</name>
</gene>
<keyword evidence="2" id="KW-0136">Cellulose degradation</keyword>
<comment type="domain">
    <text evidence="2">Has a modular structure: an endo-beta-1,4-glucanase catalytic module at the N-terminus, a linker rich in serines and threonines, and a C-terminal carbohydrate-binding module (CBM).</text>
</comment>
<evidence type="ECO:0000256" key="3">
    <source>
        <dbReference type="SAM" id="SignalP"/>
    </source>
</evidence>
<comment type="subcellular location">
    <subcellularLocation>
        <location evidence="2">Secreted</location>
    </subcellularLocation>
</comment>
<name>A0A5C3LQC0_9AGAR</name>
<comment type="catalytic activity">
    <reaction evidence="2">
        <text>[(1-&gt;4)-beta-D-glucosyl]n+m + reduced acceptor + O2 = 4-dehydro-beta-D-glucosyl-[(1-&gt;4)-beta-D-glucosyl]n-1 + [(1-&gt;4)-beta-D-glucosyl]m + acceptor + H2O.</text>
        <dbReference type="EC" id="1.14.99.56"/>
    </reaction>
</comment>
<evidence type="ECO:0000256" key="2">
    <source>
        <dbReference type="RuleBase" id="RU368122"/>
    </source>
</evidence>
<comment type="function">
    <text evidence="2">Lytic polysaccharide monooxygenase (LMPO) that depolymerizes crystalline and amorphous polysaccharides via the oxidation of scissile alpha- or beta-(1-4)-glycosidic bonds, yielding C1 and/or C4 oxidation products. Catalysis by LPMOs requires the reduction of the active-site copper from Cu(II) to Cu(I) by a reducing agent and H(2)O(2) or O(2) as a cosubstrate.</text>
</comment>
<dbReference type="GO" id="GO:0008810">
    <property type="term" value="F:cellulase activity"/>
    <property type="evidence" value="ECO:0007669"/>
    <property type="project" value="UniProtKB-UniRule"/>
</dbReference>
<dbReference type="Proteomes" id="UP000308652">
    <property type="component" value="Unassembled WGS sequence"/>
</dbReference>
<protein>
    <recommendedName>
        <fullName evidence="2">AA9 family lytic polysaccharide monooxygenase</fullName>
        <ecNumber evidence="2">1.14.99.56</ecNumber>
    </recommendedName>
    <alternativeName>
        <fullName evidence="2">Endo-beta-1,4-glucanase</fullName>
    </alternativeName>
    <alternativeName>
        <fullName evidence="2">Glycosyl hydrolase 61 family protein</fullName>
    </alternativeName>
</protein>
<keyword evidence="2" id="KW-0119">Carbohydrate metabolism</keyword>
<sequence length="211" mass="22382">MKLARILGLALIAQTVSAHYIFNTLIAGSKTSTKAVRQPQDNSPIHEYTSGQITCNVDPSPASETVSISAGDTIGFTVDQKLYHKGPVAIYLGKAPGKAADWDGTGKNWFKIAEWGPTFNPFSFTSLDKNEFKTTIPKSVPSGEVSGLHLTGTPEFFVSCAQIKVTGGGSSNPSKVSIPGYIPQNDPSVMVNIYDPAPTAYTCPGPSVWTG</sequence>
<dbReference type="GO" id="GO:0005576">
    <property type="term" value="C:extracellular region"/>
    <property type="evidence" value="ECO:0007669"/>
    <property type="project" value="UniProtKB-SubCell"/>
</dbReference>
<accession>A0A5C3LQC0</accession>
<evidence type="ECO:0000313" key="5">
    <source>
        <dbReference type="EMBL" id="TFK35359.1"/>
    </source>
</evidence>
<evidence type="ECO:0000259" key="4">
    <source>
        <dbReference type="Pfam" id="PF03443"/>
    </source>
</evidence>
<reference evidence="5 6" key="1">
    <citation type="journal article" date="2019" name="Nat. Ecol. Evol.">
        <title>Megaphylogeny resolves global patterns of mushroom evolution.</title>
        <authorList>
            <person name="Varga T."/>
            <person name="Krizsan K."/>
            <person name="Foldi C."/>
            <person name="Dima B."/>
            <person name="Sanchez-Garcia M."/>
            <person name="Sanchez-Ramirez S."/>
            <person name="Szollosi G.J."/>
            <person name="Szarkandi J.G."/>
            <person name="Papp V."/>
            <person name="Albert L."/>
            <person name="Andreopoulos W."/>
            <person name="Angelini C."/>
            <person name="Antonin V."/>
            <person name="Barry K.W."/>
            <person name="Bougher N.L."/>
            <person name="Buchanan P."/>
            <person name="Buyck B."/>
            <person name="Bense V."/>
            <person name="Catcheside P."/>
            <person name="Chovatia M."/>
            <person name="Cooper J."/>
            <person name="Damon W."/>
            <person name="Desjardin D."/>
            <person name="Finy P."/>
            <person name="Geml J."/>
            <person name="Haridas S."/>
            <person name="Hughes K."/>
            <person name="Justo A."/>
            <person name="Karasinski D."/>
            <person name="Kautmanova I."/>
            <person name="Kiss B."/>
            <person name="Kocsube S."/>
            <person name="Kotiranta H."/>
            <person name="LaButti K.M."/>
            <person name="Lechner B.E."/>
            <person name="Liimatainen K."/>
            <person name="Lipzen A."/>
            <person name="Lukacs Z."/>
            <person name="Mihaltcheva S."/>
            <person name="Morgado L.N."/>
            <person name="Niskanen T."/>
            <person name="Noordeloos M.E."/>
            <person name="Ohm R.A."/>
            <person name="Ortiz-Santana B."/>
            <person name="Ovrebo C."/>
            <person name="Racz N."/>
            <person name="Riley R."/>
            <person name="Savchenko A."/>
            <person name="Shiryaev A."/>
            <person name="Soop K."/>
            <person name="Spirin V."/>
            <person name="Szebenyi C."/>
            <person name="Tomsovsky M."/>
            <person name="Tulloss R.E."/>
            <person name="Uehling J."/>
            <person name="Grigoriev I.V."/>
            <person name="Vagvolgyi C."/>
            <person name="Papp T."/>
            <person name="Martin F.M."/>
            <person name="Miettinen O."/>
            <person name="Hibbett D.S."/>
            <person name="Nagy L.G."/>
        </authorList>
    </citation>
    <scope>NUCLEOTIDE SEQUENCE [LARGE SCALE GENOMIC DNA]</scope>
    <source>
        <strain evidence="5 6">CBS 166.37</strain>
    </source>
</reference>
<dbReference type="PANTHER" id="PTHR33353">
    <property type="entry name" value="PUTATIVE (AFU_ORTHOLOGUE AFUA_1G12560)-RELATED"/>
    <property type="match status" value="1"/>
</dbReference>
<dbReference type="InterPro" id="IPR049892">
    <property type="entry name" value="AA9"/>
</dbReference>
<dbReference type="STRING" id="68775.A0A5C3LQC0"/>
<dbReference type="GO" id="GO:0030248">
    <property type="term" value="F:cellulose binding"/>
    <property type="evidence" value="ECO:0007669"/>
    <property type="project" value="UniProtKB-UniRule"/>
</dbReference>
<dbReference type="Pfam" id="PF03443">
    <property type="entry name" value="AA9"/>
    <property type="match status" value="1"/>
</dbReference>
<evidence type="ECO:0000256" key="1">
    <source>
        <dbReference type="ARBA" id="ARBA00023157"/>
    </source>
</evidence>
<evidence type="ECO:0000313" key="6">
    <source>
        <dbReference type="Proteomes" id="UP000308652"/>
    </source>
</evidence>
<dbReference type="OrthoDB" id="3496539at2759"/>
<keyword evidence="6" id="KW-1185">Reference proteome</keyword>
<dbReference type="AlphaFoldDB" id="A0A5C3LQC0"/>
<dbReference type="PANTHER" id="PTHR33353:SF11">
    <property type="entry name" value="GLYCOSYLHYDROLASE FAMILY 61-7 PROTEIN"/>
    <property type="match status" value="1"/>
</dbReference>
<dbReference type="CDD" id="cd21175">
    <property type="entry name" value="LPMO_AA9"/>
    <property type="match status" value="1"/>
</dbReference>
<dbReference type="InterPro" id="IPR005103">
    <property type="entry name" value="AA9_LPMO"/>
</dbReference>
<dbReference type="GO" id="GO:0030245">
    <property type="term" value="P:cellulose catabolic process"/>
    <property type="evidence" value="ECO:0007669"/>
    <property type="project" value="UniProtKB-UniRule"/>
</dbReference>
<dbReference type="EMBL" id="ML213622">
    <property type="protein sequence ID" value="TFK35359.1"/>
    <property type="molecule type" value="Genomic_DNA"/>
</dbReference>
<dbReference type="EC" id="1.14.99.56" evidence="2"/>
<keyword evidence="5" id="KW-0378">Hydrolase</keyword>
<feature type="chain" id="PRO_5022937234" description="AA9 family lytic polysaccharide monooxygenase" evidence="3">
    <location>
        <begin position="19"/>
        <end position="211"/>
    </location>
</feature>
<organism evidence="5 6">
    <name type="scientific">Crucibulum laeve</name>
    <dbReference type="NCBI Taxonomy" id="68775"/>
    <lineage>
        <taxon>Eukaryota</taxon>
        <taxon>Fungi</taxon>
        <taxon>Dikarya</taxon>
        <taxon>Basidiomycota</taxon>
        <taxon>Agaricomycotina</taxon>
        <taxon>Agaricomycetes</taxon>
        <taxon>Agaricomycetidae</taxon>
        <taxon>Agaricales</taxon>
        <taxon>Agaricineae</taxon>
        <taxon>Nidulariaceae</taxon>
        <taxon>Crucibulum</taxon>
    </lineage>
</organism>
<keyword evidence="2" id="KW-0964">Secreted</keyword>
<proteinExistence type="predicted"/>
<keyword evidence="2" id="KW-0624">Polysaccharide degradation</keyword>
<keyword evidence="1 2" id="KW-1015">Disulfide bond</keyword>
<feature type="domain" description="Auxiliary Activity family 9 catalytic" evidence="4">
    <location>
        <begin position="19"/>
        <end position="201"/>
    </location>
</feature>
<dbReference type="Gene3D" id="2.70.50.70">
    <property type="match status" value="1"/>
</dbReference>
<feature type="signal peptide" evidence="3">
    <location>
        <begin position="1"/>
        <end position="18"/>
    </location>
</feature>